<reference evidence="2" key="1">
    <citation type="submission" date="2019-03" db="EMBL/GenBank/DDBJ databases">
        <title>WGS assembly of Setaria viridis.</title>
        <authorList>
            <person name="Huang P."/>
            <person name="Jenkins J."/>
            <person name="Grimwood J."/>
            <person name="Barry K."/>
            <person name="Healey A."/>
            <person name="Mamidi S."/>
            <person name="Sreedasyam A."/>
            <person name="Shu S."/>
            <person name="Feldman M."/>
            <person name="Wu J."/>
            <person name="Yu Y."/>
            <person name="Chen C."/>
            <person name="Johnson J."/>
            <person name="Rokhsar D."/>
            <person name="Baxter I."/>
            <person name="Schmutz J."/>
            <person name="Brutnell T."/>
            <person name="Kellogg E."/>
        </authorList>
    </citation>
    <scope>NUCLEOTIDE SEQUENCE [LARGE SCALE GENOMIC DNA]</scope>
</reference>
<dbReference type="InterPro" id="IPR046533">
    <property type="entry name" value="DUF6598"/>
</dbReference>
<evidence type="ECO:0000313" key="2">
    <source>
        <dbReference type="EMBL" id="TKW07634.1"/>
    </source>
</evidence>
<proteinExistence type="predicted"/>
<evidence type="ECO:0000313" key="3">
    <source>
        <dbReference type="Proteomes" id="UP000298652"/>
    </source>
</evidence>
<dbReference type="Proteomes" id="UP000298652">
    <property type="component" value="Chromosome 7"/>
</dbReference>
<sequence>MMQIFSLKLAHPSAAIDGPIQLYGFLAVQDSLKPLRNYIFNRTREDPFIVGQQGGDSGSFIQMTGPKRGIEMSTSVLIEYDMKIKRGGRQEDDLQLIDGAACFSELTSLDLGVSQMHHGSGLDLSLSCSVSRIPPKIELFQGVIAEPCELNRFVVAVVRGSALIAYFTADQRGGSDHAHQCYAFRAKAHGYDVQEFKLDFETILVKVSCVRRK</sequence>
<dbReference type="AlphaFoldDB" id="A0A4U6U0S8"/>
<keyword evidence="3" id="KW-1185">Reference proteome</keyword>
<name>A0A4U6U0S8_SETVI</name>
<dbReference type="Pfam" id="PF20241">
    <property type="entry name" value="DUF6598"/>
    <property type="match status" value="2"/>
</dbReference>
<dbReference type="EMBL" id="CM016558">
    <property type="protein sequence ID" value="TKW07634.1"/>
    <property type="molecule type" value="Genomic_DNA"/>
</dbReference>
<dbReference type="PANTHER" id="PTHR33065">
    <property type="entry name" value="OS07G0486400 PROTEIN"/>
    <property type="match status" value="1"/>
</dbReference>
<feature type="domain" description="DUF6598" evidence="1">
    <location>
        <begin position="1"/>
        <end position="104"/>
    </location>
</feature>
<dbReference type="PANTHER" id="PTHR33065:SF19">
    <property type="entry name" value="OS11G0130700 PROTEIN"/>
    <property type="match status" value="1"/>
</dbReference>
<dbReference type="Gramene" id="TKW07634">
    <property type="protein sequence ID" value="TKW07634"/>
    <property type="gene ID" value="SEVIR_7G319800v2"/>
</dbReference>
<organism evidence="2 3">
    <name type="scientific">Setaria viridis</name>
    <name type="common">Green bristlegrass</name>
    <name type="synonym">Setaria italica subsp. viridis</name>
    <dbReference type="NCBI Taxonomy" id="4556"/>
    <lineage>
        <taxon>Eukaryota</taxon>
        <taxon>Viridiplantae</taxon>
        <taxon>Streptophyta</taxon>
        <taxon>Embryophyta</taxon>
        <taxon>Tracheophyta</taxon>
        <taxon>Spermatophyta</taxon>
        <taxon>Magnoliopsida</taxon>
        <taxon>Liliopsida</taxon>
        <taxon>Poales</taxon>
        <taxon>Poaceae</taxon>
        <taxon>PACMAD clade</taxon>
        <taxon>Panicoideae</taxon>
        <taxon>Panicodae</taxon>
        <taxon>Paniceae</taxon>
        <taxon>Cenchrinae</taxon>
        <taxon>Setaria</taxon>
    </lineage>
</organism>
<protein>
    <recommendedName>
        <fullName evidence="1">DUF6598 domain-containing protein</fullName>
    </recommendedName>
</protein>
<gene>
    <name evidence="2" type="ORF">SEVIR_7G319800v2</name>
</gene>
<dbReference type="OMA" id="IAEPCEL"/>
<feature type="domain" description="DUF6598" evidence="1">
    <location>
        <begin position="117"/>
        <end position="207"/>
    </location>
</feature>
<evidence type="ECO:0000259" key="1">
    <source>
        <dbReference type="Pfam" id="PF20241"/>
    </source>
</evidence>
<accession>A0A4U6U0S8</accession>